<proteinExistence type="predicted"/>
<accession>A0A843WHG2</accession>
<evidence type="ECO:0000313" key="2">
    <source>
        <dbReference type="EMBL" id="MQM04035.1"/>
    </source>
</evidence>
<organism evidence="2 3">
    <name type="scientific">Colocasia esculenta</name>
    <name type="common">Wild taro</name>
    <name type="synonym">Arum esculentum</name>
    <dbReference type="NCBI Taxonomy" id="4460"/>
    <lineage>
        <taxon>Eukaryota</taxon>
        <taxon>Viridiplantae</taxon>
        <taxon>Streptophyta</taxon>
        <taxon>Embryophyta</taxon>
        <taxon>Tracheophyta</taxon>
        <taxon>Spermatophyta</taxon>
        <taxon>Magnoliopsida</taxon>
        <taxon>Liliopsida</taxon>
        <taxon>Araceae</taxon>
        <taxon>Aroideae</taxon>
        <taxon>Colocasieae</taxon>
        <taxon>Colocasia</taxon>
    </lineage>
</organism>
<evidence type="ECO:0000313" key="3">
    <source>
        <dbReference type="Proteomes" id="UP000652761"/>
    </source>
</evidence>
<sequence length="74" mass="7423">MPFPLLAQNTKPSSATPKDFPGSRQKSMPAVGSRAALGGAEDKAKNQSEGVGGPPLWATAAQCKLASGGTVLSV</sequence>
<name>A0A843WHG2_COLES</name>
<protein>
    <submittedName>
        <fullName evidence="2">Uncharacterized protein</fullName>
    </submittedName>
</protein>
<dbReference type="EMBL" id="NMUH01003143">
    <property type="protein sequence ID" value="MQM04035.1"/>
    <property type="molecule type" value="Genomic_DNA"/>
</dbReference>
<reference evidence="2" key="1">
    <citation type="submission" date="2017-07" db="EMBL/GenBank/DDBJ databases">
        <title>Taro Niue Genome Assembly and Annotation.</title>
        <authorList>
            <person name="Atibalentja N."/>
            <person name="Keating K."/>
            <person name="Fields C.J."/>
        </authorList>
    </citation>
    <scope>NUCLEOTIDE SEQUENCE</scope>
    <source>
        <strain evidence="2">Niue_2</strain>
        <tissue evidence="2">Leaf</tissue>
    </source>
</reference>
<comment type="caution">
    <text evidence="2">The sequence shown here is derived from an EMBL/GenBank/DDBJ whole genome shotgun (WGS) entry which is preliminary data.</text>
</comment>
<evidence type="ECO:0000256" key="1">
    <source>
        <dbReference type="SAM" id="MobiDB-lite"/>
    </source>
</evidence>
<dbReference type="AlphaFoldDB" id="A0A843WHG2"/>
<keyword evidence="3" id="KW-1185">Reference proteome</keyword>
<gene>
    <name evidence="2" type="ORF">Taro_036825</name>
</gene>
<feature type="compositionally biased region" description="Polar residues" evidence="1">
    <location>
        <begin position="7"/>
        <end position="16"/>
    </location>
</feature>
<feature type="region of interest" description="Disordered" evidence="1">
    <location>
        <begin position="1"/>
        <end position="53"/>
    </location>
</feature>
<feature type="non-terminal residue" evidence="2">
    <location>
        <position position="1"/>
    </location>
</feature>
<dbReference type="Proteomes" id="UP000652761">
    <property type="component" value="Unassembled WGS sequence"/>
</dbReference>